<name>A0A5B2WU81_9PSEU</name>
<proteinExistence type="predicted"/>
<sequence>MDEGWELDPVDRQLRHWGGVPWWLARLPVRWHRCHSRTHDLRTDAYWCACGASTDQNRRWCNRNSRRAGFLPGVAGPADLGTPPTFRARSSAGDDTTNPSPVSSPANPTARLRVRP</sequence>
<keyword evidence="3" id="KW-1185">Reference proteome</keyword>
<dbReference type="AlphaFoldDB" id="A0A5B2WU81"/>
<protein>
    <submittedName>
        <fullName evidence="2">Uncharacterized protein</fullName>
    </submittedName>
</protein>
<dbReference type="EMBL" id="VUOB01000062">
    <property type="protein sequence ID" value="KAA2254282.1"/>
    <property type="molecule type" value="Genomic_DNA"/>
</dbReference>
<evidence type="ECO:0000313" key="2">
    <source>
        <dbReference type="EMBL" id="KAA2254282.1"/>
    </source>
</evidence>
<evidence type="ECO:0000313" key="3">
    <source>
        <dbReference type="Proteomes" id="UP000323454"/>
    </source>
</evidence>
<feature type="compositionally biased region" description="Polar residues" evidence="1">
    <location>
        <begin position="93"/>
        <end position="107"/>
    </location>
</feature>
<dbReference type="Proteomes" id="UP000323454">
    <property type="component" value="Unassembled WGS sequence"/>
</dbReference>
<comment type="caution">
    <text evidence="2">The sequence shown here is derived from an EMBL/GenBank/DDBJ whole genome shotgun (WGS) entry which is preliminary data.</text>
</comment>
<accession>A0A5B2WU81</accession>
<dbReference type="RefSeq" id="WP_149853334.1">
    <property type="nucleotide sequence ID" value="NZ_VUOB01000062.1"/>
</dbReference>
<evidence type="ECO:0000256" key="1">
    <source>
        <dbReference type="SAM" id="MobiDB-lite"/>
    </source>
</evidence>
<gene>
    <name evidence="2" type="ORF">F0L68_30615</name>
</gene>
<organism evidence="2 3">
    <name type="scientific">Solihabitans fulvus</name>
    <dbReference type="NCBI Taxonomy" id="1892852"/>
    <lineage>
        <taxon>Bacteria</taxon>
        <taxon>Bacillati</taxon>
        <taxon>Actinomycetota</taxon>
        <taxon>Actinomycetes</taxon>
        <taxon>Pseudonocardiales</taxon>
        <taxon>Pseudonocardiaceae</taxon>
        <taxon>Solihabitans</taxon>
    </lineage>
</organism>
<reference evidence="2 3" key="1">
    <citation type="submission" date="2019-09" db="EMBL/GenBank/DDBJ databases">
        <title>Goodfellowia gen. nov., a new genus of the Pseudonocardineae related to Actinoalloteichus, containing Goodfellowia coeruleoviolacea gen. nov., comb. nov. gen. nov., comb. nov.</title>
        <authorList>
            <person name="Labeda D."/>
        </authorList>
    </citation>
    <scope>NUCLEOTIDE SEQUENCE [LARGE SCALE GENOMIC DNA]</scope>
    <source>
        <strain evidence="2 3">AN110305</strain>
    </source>
</reference>
<reference evidence="2 3" key="2">
    <citation type="submission" date="2019-09" db="EMBL/GenBank/DDBJ databases">
        <authorList>
            <person name="Jin C."/>
        </authorList>
    </citation>
    <scope>NUCLEOTIDE SEQUENCE [LARGE SCALE GENOMIC DNA]</scope>
    <source>
        <strain evidence="2 3">AN110305</strain>
    </source>
</reference>
<feature type="region of interest" description="Disordered" evidence="1">
    <location>
        <begin position="71"/>
        <end position="116"/>
    </location>
</feature>